<dbReference type="KEGG" id="trc:DYE49_00190"/>
<dbReference type="PROSITE" id="PS00893">
    <property type="entry name" value="NUDIX_BOX"/>
    <property type="match status" value="1"/>
</dbReference>
<evidence type="ECO:0000313" key="5">
    <source>
        <dbReference type="Proteomes" id="UP000593591"/>
    </source>
</evidence>
<evidence type="ECO:0000256" key="2">
    <source>
        <dbReference type="ARBA" id="ARBA00022801"/>
    </source>
</evidence>
<name>A0A7M1XI52_9SPIR</name>
<dbReference type="PANTHER" id="PTHR43046">
    <property type="entry name" value="GDP-MANNOSE MANNOSYL HYDROLASE"/>
    <property type="match status" value="1"/>
</dbReference>
<dbReference type="PROSITE" id="PS51462">
    <property type="entry name" value="NUDIX"/>
    <property type="match status" value="1"/>
</dbReference>
<proteinExistence type="predicted"/>
<dbReference type="InterPro" id="IPR015797">
    <property type="entry name" value="NUDIX_hydrolase-like_dom_sf"/>
</dbReference>
<evidence type="ECO:0000313" key="4">
    <source>
        <dbReference type="EMBL" id="QOS38957.1"/>
    </source>
</evidence>
<feature type="domain" description="Nudix hydrolase" evidence="3">
    <location>
        <begin position="19"/>
        <end position="156"/>
    </location>
</feature>
<dbReference type="Proteomes" id="UP000593591">
    <property type="component" value="Chromosome"/>
</dbReference>
<reference evidence="4 5" key="1">
    <citation type="submission" date="2018-08" db="EMBL/GenBank/DDBJ databases">
        <title>The first complete genome of Treponema rectale (CHPAT), a commensal spirochete of the bovine rectum.</title>
        <authorList>
            <person name="Staton G.J."/>
            <person name="Clegg S.R."/>
            <person name="Carter S.D."/>
            <person name="Radford A.D."/>
            <person name="Darby A."/>
            <person name="Hall N."/>
            <person name="Birtles R.J."/>
            <person name="Evans N.J."/>
        </authorList>
    </citation>
    <scope>NUCLEOTIDE SEQUENCE [LARGE SCALE GENOMIC DNA]</scope>
    <source>
        <strain evidence="4 5">CHPA</strain>
    </source>
</reference>
<dbReference type="GO" id="GO:0016787">
    <property type="term" value="F:hydrolase activity"/>
    <property type="evidence" value="ECO:0007669"/>
    <property type="project" value="UniProtKB-KW"/>
</dbReference>
<sequence>MDEKDYIPYMRKMIGHKRMLTVGLCCLILNEKNQLLLEKRTDNGLYCIPGGSLDFDETVIEGVKREVREETGILLKEVSLFMIQSGSKMQLSYPNGDVTDYMDLCFIARVDSKDIDLNKEHDDESSLIAFYDLDKLPKEEELLRGTKAMIDKLLKEDYSITVD</sequence>
<dbReference type="PANTHER" id="PTHR43046:SF2">
    <property type="entry name" value="8-OXO-DGTP DIPHOSPHATASE-RELATED"/>
    <property type="match status" value="1"/>
</dbReference>
<accession>A0A7M1XI52</accession>
<protein>
    <submittedName>
        <fullName evidence="4">NUDIX domain-containing protein</fullName>
    </submittedName>
</protein>
<organism evidence="4 5">
    <name type="scientific">Treponema rectale</name>
    <dbReference type="NCBI Taxonomy" id="744512"/>
    <lineage>
        <taxon>Bacteria</taxon>
        <taxon>Pseudomonadati</taxon>
        <taxon>Spirochaetota</taxon>
        <taxon>Spirochaetia</taxon>
        <taxon>Spirochaetales</taxon>
        <taxon>Treponemataceae</taxon>
        <taxon>Treponema</taxon>
    </lineage>
</organism>
<dbReference type="Pfam" id="PF00293">
    <property type="entry name" value="NUDIX"/>
    <property type="match status" value="1"/>
</dbReference>
<dbReference type="InterPro" id="IPR020084">
    <property type="entry name" value="NUDIX_hydrolase_CS"/>
</dbReference>
<evidence type="ECO:0000259" key="3">
    <source>
        <dbReference type="PROSITE" id="PS51462"/>
    </source>
</evidence>
<evidence type="ECO:0000256" key="1">
    <source>
        <dbReference type="ARBA" id="ARBA00001946"/>
    </source>
</evidence>
<dbReference type="InterPro" id="IPR000086">
    <property type="entry name" value="NUDIX_hydrolase_dom"/>
</dbReference>
<dbReference type="EMBL" id="CP031517">
    <property type="protein sequence ID" value="QOS38957.1"/>
    <property type="molecule type" value="Genomic_DNA"/>
</dbReference>
<comment type="cofactor">
    <cofactor evidence="1">
        <name>Mg(2+)</name>
        <dbReference type="ChEBI" id="CHEBI:18420"/>
    </cofactor>
</comment>
<gene>
    <name evidence="4" type="ORF">DYE49_00190</name>
</gene>
<dbReference type="SUPFAM" id="SSF55811">
    <property type="entry name" value="Nudix"/>
    <property type="match status" value="1"/>
</dbReference>
<dbReference type="AlphaFoldDB" id="A0A7M1XI52"/>
<keyword evidence="2" id="KW-0378">Hydrolase</keyword>
<dbReference type="Gene3D" id="3.90.79.10">
    <property type="entry name" value="Nucleoside Triphosphate Pyrophosphohydrolase"/>
    <property type="match status" value="1"/>
</dbReference>